<dbReference type="PANTHER" id="PTHR43722:SF1">
    <property type="entry name" value="PROLINE IMINOPEPTIDASE"/>
    <property type="match status" value="1"/>
</dbReference>
<dbReference type="SUPFAM" id="SSF53474">
    <property type="entry name" value="alpha/beta-Hydrolases"/>
    <property type="match status" value="1"/>
</dbReference>
<feature type="signal peptide" evidence="11">
    <location>
        <begin position="1"/>
        <end position="21"/>
    </location>
</feature>
<comment type="caution">
    <text evidence="13">The sequence shown here is derived from an EMBL/GenBank/DDBJ whole genome shotgun (WGS) entry which is preliminary data.</text>
</comment>
<evidence type="ECO:0000256" key="7">
    <source>
        <dbReference type="ARBA" id="ARBA00022490"/>
    </source>
</evidence>
<proteinExistence type="inferred from homology"/>
<dbReference type="AlphaFoldDB" id="A0A316TVK9"/>
<organism evidence="13 14">
    <name type="scientific">Rhodohalobacter mucosus</name>
    <dbReference type="NCBI Taxonomy" id="2079485"/>
    <lineage>
        <taxon>Bacteria</taxon>
        <taxon>Pseudomonadati</taxon>
        <taxon>Balneolota</taxon>
        <taxon>Balneolia</taxon>
        <taxon>Balneolales</taxon>
        <taxon>Balneolaceae</taxon>
        <taxon>Rhodohalobacter</taxon>
    </lineage>
</organism>
<dbReference type="GO" id="GO:0005737">
    <property type="term" value="C:cytoplasm"/>
    <property type="evidence" value="ECO:0007669"/>
    <property type="project" value="UniProtKB-SubCell"/>
</dbReference>
<keyword evidence="6" id="KW-0031">Aminopeptidase</keyword>
<dbReference type="Proteomes" id="UP000245533">
    <property type="component" value="Unassembled WGS sequence"/>
</dbReference>
<evidence type="ECO:0000256" key="10">
    <source>
        <dbReference type="ARBA" id="ARBA00029605"/>
    </source>
</evidence>
<evidence type="ECO:0000256" key="3">
    <source>
        <dbReference type="ARBA" id="ARBA00010088"/>
    </source>
</evidence>
<evidence type="ECO:0000313" key="14">
    <source>
        <dbReference type="Proteomes" id="UP000245533"/>
    </source>
</evidence>
<comment type="subcellular location">
    <subcellularLocation>
        <location evidence="2">Cytoplasm</location>
    </subcellularLocation>
</comment>
<keyword evidence="14" id="KW-1185">Reference proteome</keyword>
<evidence type="ECO:0000256" key="2">
    <source>
        <dbReference type="ARBA" id="ARBA00004496"/>
    </source>
</evidence>
<feature type="chain" id="PRO_5016247877" description="Proline iminopeptidase" evidence="11">
    <location>
        <begin position="22"/>
        <end position="315"/>
    </location>
</feature>
<dbReference type="EMBL" id="QGGB01000006">
    <property type="protein sequence ID" value="PWN06514.1"/>
    <property type="molecule type" value="Genomic_DNA"/>
</dbReference>
<evidence type="ECO:0000256" key="6">
    <source>
        <dbReference type="ARBA" id="ARBA00022438"/>
    </source>
</evidence>
<dbReference type="EC" id="3.4.11.5" evidence="4"/>
<dbReference type="GO" id="GO:0004177">
    <property type="term" value="F:aminopeptidase activity"/>
    <property type="evidence" value="ECO:0007669"/>
    <property type="project" value="UniProtKB-KW"/>
</dbReference>
<dbReference type="PROSITE" id="PS51257">
    <property type="entry name" value="PROKAR_LIPOPROTEIN"/>
    <property type="match status" value="1"/>
</dbReference>
<keyword evidence="11" id="KW-0732">Signal</keyword>
<dbReference type="PANTHER" id="PTHR43722">
    <property type="entry name" value="PROLINE IMINOPEPTIDASE"/>
    <property type="match status" value="1"/>
</dbReference>
<comment type="catalytic activity">
    <reaction evidence="1">
        <text>Release of N-terminal proline from a peptide.</text>
        <dbReference type="EC" id="3.4.11.5"/>
    </reaction>
</comment>
<keyword evidence="7" id="KW-0963">Cytoplasm</keyword>
<evidence type="ECO:0000256" key="5">
    <source>
        <dbReference type="ARBA" id="ARBA00021843"/>
    </source>
</evidence>
<accession>A0A316TVK9</accession>
<dbReference type="InterPro" id="IPR002410">
    <property type="entry name" value="Peptidase_S33"/>
</dbReference>
<name>A0A316TVK9_9BACT</name>
<reference evidence="13 14" key="1">
    <citation type="submission" date="2018-05" db="EMBL/GenBank/DDBJ databases">
        <title>Rhodohalobacter halophilus gen. nov., sp. nov., a moderately halophilic member of the family Balneolaceae.</title>
        <authorList>
            <person name="Liu Z.-W."/>
        </authorList>
    </citation>
    <scope>NUCLEOTIDE SEQUENCE [LARGE SCALE GENOMIC DNA]</scope>
    <source>
        <strain evidence="13 14">8A47</strain>
    </source>
</reference>
<evidence type="ECO:0000256" key="11">
    <source>
        <dbReference type="SAM" id="SignalP"/>
    </source>
</evidence>
<sequence length="315" mass="35144">MKSVFLFFISFTLLISCSSSMKPGVTQEGFLEGANGASIHFKIVGSSPDTLVVLHGGPGAGINSVLPDVRPLAEEFTLIFYDQRGGGLSQLPEDTTKLRPEYFVEDLEAVRRHFGLEQMNLFTHSFGSVIAASYALKYSERIRRAVYHGATGPDLMQELELRRLDLTPPPDSLLAARSSELLGSLLNGTAENPVETCREYEALNRRIAEERGEEVTYRGTTCDAPPEAVRYYYRYTAQLAPRYYGRWDFTDGRLQRVMAPHLIIWGEKDAHMIPAQQAWADAFPNGELLLIPEARKGAISDRPILVKEAVANFLK</sequence>
<dbReference type="InterPro" id="IPR005944">
    <property type="entry name" value="Pro_iminopeptidase"/>
</dbReference>
<evidence type="ECO:0000256" key="4">
    <source>
        <dbReference type="ARBA" id="ARBA00012568"/>
    </source>
</evidence>
<comment type="similarity">
    <text evidence="3">Belongs to the peptidase S33 family.</text>
</comment>
<dbReference type="OrthoDB" id="9796770at2"/>
<dbReference type="InterPro" id="IPR029058">
    <property type="entry name" value="AB_hydrolase_fold"/>
</dbReference>
<evidence type="ECO:0000256" key="9">
    <source>
        <dbReference type="ARBA" id="ARBA00022801"/>
    </source>
</evidence>
<feature type="domain" description="AB hydrolase-1" evidence="12">
    <location>
        <begin position="50"/>
        <end position="294"/>
    </location>
</feature>
<evidence type="ECO:0000256" key="8">
    <source>
        <dbReference type="ARBA" id="ARBA00022670"/>
    </source>
</evidence>
<dbReference type="PRINTS" id="PR00793">
    <property type="entry name" value="PROAMNOPTASE"/>
</dbReference>
<dbReference type="Gene3D" id="3.40.50.1820">
    <property type="entry name" value="alpha/beta hydrolase"/>
    <property type="match status" value="1"/>
</dbReference>
<evidence type="ECO:0000256" key="1">
    <source>
        <dbReference type="ARBA" id="ARBA00001585"/>
    </source>
</evidence>
<dbReference type="Pfam" id="PF00561">
    <property type="entry name" value="Abhydrolase_1"/>
    <property type="match status" value="1"/>
</dbReference>
<dbReference type="RefSeq" id="WP_109646629.1">
    <property type="nucleotide sequence ID" value="NZ_QGGB01000006.1"/>
</dbReference>
<evidence type="ECO:0000259" key="12">
    <source>
        <dbReference type="Pfam" id="PF00561"/>
    </source>
</evidence>
<keyword evidence="8" id="KW-0645">Protease</keyword>
<protein>
    <recommendedName>
        <fullName evidence="5">Proline iminopeptidase</fullName>
        <ecNumber evidence="4">3.4.11.5</ecNumber>
    </recommendedName>
    <alternativeName>
        <fullName evidence="10">Prolyl aminopeptidase</fullName>
    </alternativeName>
</protein>
<dbReference type="GO" id="GO:0006508">
    <property type="term" value="P:proteolysis"/>
    <property type="evidence" value="ECO:0007669"/>
    <property type="project" value="UniProtKB-KW"/>
</dbReference>
<gene>
    <name evidence="13" type="ORF">DDZ15_08305</name>
</gene>
<dbReference type="InterPro" id="IPR000073">
    <property type="entry name" value="AB_hydrolase_1"/>
</dbReference>
<evidence type="ECO:0000313" key="13">
    <source>
        <dbReference type="EMBL" id="PWN06514.1"/>
    </source>
</evidence>
<keyword evidence="9" id="KW-0378">Hydrolase</keyword>